<gene>
    <name evidence="6" type="ORF">H8710_03610</name>
</gene>
<evidence type="ECO:0000256" key="4">
    <source>
        <dbReference type="ARBA" id="ARBA00022833"/>
    </source>
</evidence>
<keyword evidence="4" id="KW-0862">Zinc</keyword>
<name>A0A926E4M5_9FIRM</name>
<dbReference type="Pfam" id="PF00753">
    <property type="entry name" value="Lactamase_B"/>
    <property type="match status" value="1"/>
</dbReference>
<keyword evidence="2" id="KW-0479">Metal-binding</keyword>
<dbReference type="PANTHER" id="PTHR46233">
    <property type="entry name" value="HYDROXYACYLGLUTATHIONE HYDROLASE GLOC"/>
    <property type="match status" value="1"/>
</dbReference>
<evidence type="ECO:0000256" key="3">
    <source>
        <dbReference type="ARBA" id="ARBA00022801"/>
    </source>
</evidence>
<dbReference type="RefSeq" id="WP_249294036.1">
    <property type="nucleotide sequence ID" value="NZ_JACRSV010000001.1"/>
</dbReference>
<dbReference type="CDD" id="cd06262">
    <property type="entry name" value="metallo-hydrolase-like_MBL-fold"/>
    <property type="match status" value="1"/>
</dbReference>
<dbReference type="InterPro" id="IPR051453">
    <property type="entry name" value="MBL_Glyoxalase_II"/>
</dbReference>
<dbReference type="InterPro" id="IPR001279">
    <property type="entry name" value="Metallo-B-lactamas"/>
</dbReference>
<evidence type="ECO:0000313" key="7">
    <source>
        <dbReference type="Proteomes" id="UP000610760"/>
    </source>
</evidence>
<evidence type="ECO:0000313" key="6">
    <source>
        <dbReference type="EMBL" id="MBC8559151.1"/>
    </source>
</evidence>
<dbReference type="SMART" id="SM00849">
    <property type="entry name" value="Lactamase_B"/>
    <property type="match status" value="1"/>
</dbReference>
<proteinExistence type="predicted"/>
<dbReference type="InterPro" id="IPR036866">
    <property type="entry name" value="RibonucZ/Hydroxyglut_hydro"/>
</dbReference>
<comment type="caution">
    <text evidence="6">The sequence shown here is derived from an EMBL/GenBank/DDBJ whole genome shotgun (WGS) entry which is preliminary data.</text>
</comment>
<evidence type="ECO:0000259" key="5">
    <source>
        <dbReference type="SMART" id="SM00849"/>
    </source>
</evidence>
<sequence length="214" mass="23443">MKIYTLPVGLIQTNCYLVQNGQNEAALIDPGAQPDKILRYLEAQGLTLKMILLTHGHFDHMGGVDGILERWDIPVYIHPLDEEMTKTPSQNASMEFGGPGIACCTSRIYGEGDEIPFGDVTFRVLHTPGHTQGSVCLIAEDAEMESVIFTGDTVFAGSVGRTDLYGGSYPQIAASARRIAALPQNYRLLPGHGEATTLDYEREQNPYLATERDI</sequence>
<keyword evidence="7" id="KW-1185">Reference proteome</keyword>
<organism evidence="6 7">
    <name type="scientific">Fumia xinanensis</name>
    <dbReference type="NCBI Taxonomy" id="2763659"/>
    <lineage>
        <taxon>Bacteria</taxon>
        <taxon>Bacillati</taxon>
        <taxon>Bacillota</taxon>
        <taxon>Clostridia</taxon>
        <taxon>Eubacteriales</taxon>
        <taxon>Oscillospiraceae</taxon>
        <taxon>Fumia</taxon>
    </lineage>
</organism>
<protein>
    <submittedName>
        <fullName evidence="6">MBL fold metallo-hydrolase</fullName>
    </submittedName>
</protein>
<accession>A0A926E4M5</accession>
<dbReference type="Gene3D" id="3.60.15.10">
    <property type="entry name" value="Ribonuclease Z/Hydroxyacylglutathione hydrolase-like"/>
    <property type="match status" value="1"/>
</dbReference>
<evidence type="ECO:0000256" key="1">
    <source>
        <dbReference type="ARBA" id="ARBA00001947"/>
    </source>
</evidence>
<reference evidence="6" key="1">
    <citation type="submission" date="2020-08" db="EMBL/GenBank/DDBJ databases">
        <title>Genome public.</title>
        <authorList>
            <person name="Liu C."/>
            <person name="Sun Q."/>
        </authorList>
    </citation>
    <scope>NUCLEOTIDE SEQUENCE</scope>
    <source>
        <strain evidence="6">NSJ-33</strain>
    </source>
</reference>
<feature type="domain" description="Metallo-beta-lactamase" evidence="5">
    <location>
        <begin position="12"/>
        <end position="192"/>
    </location>
</feature>
<dbReference type="GO" id="GO:0016787">
    <property type="term" value="F:hydrolase activity"/>
    <property type="evidence" value="ECO:0007669"/>
    <property type="project" value="UniProtKB-KW"/>
</dbReference>
<keyword evidence="3" id="KW-0378">Hydrolase</keyword>
<evidence type="ECO:0000256" key="2">
    <source>
        <dbReference type="ARBA" id="ARBA00022723"/>
    </source>
</evidence>
<comment type="cofactor">
    <cofactor evidence="1">
        <name>Zn(2+)</name>
        <dbReference type="ChEBI" id="CHEBI:29105"/>
    </cofactor>
</comment>
<dbReference type="Proteomes" id="UP000610760">
    <property type="component" value="Unassembled WGS sequence"/>
</dbReference>
<dbReference type="PANTHER" id="PTHR46233:SF3">
    <property type="entry name" value="HYDROXYACYLGLUTATHIONE HYDROLASE GLOC"/>
    <property type="match status" value="1"/>
</dbReference>
<dbReference type="AlphaFoldDB" id="A0A926E4M5"/>
<dbReference type="SUPFAM" id="SSF56281">
    <property type="entry name" value="Metallo-hydrolase/oxidoreductase"/>
    <property type="match status" value="1"/>
</dbReference>
<dbReference type="EMBL" id="JACRSV010000001">
    <property type="protein sequence ID" value="MBC8559151.1"/>
    <property type="molecule type" value="Genomic_DNA"/>
</dbReference>
<dbReference type="GO" id="GO:0046872">
    <property type="term" value="F:metal ion binding"/>
    <property type="evidence" value="ECO:0007669"/>
    <property type="project" value="UniProtKB-KW"/>
</dbReference>